<comment type="subcellular location">
    <subcellularLocation>
        <location evidence="1">Nucleus</location>
        <location evidence="1">Nucleolus</location>
    </subcellularLocation>
</comment>
<evidence type="ECO:0000259" key="6">
    <source>
        <dbReference type="Pfam" id="PF08625"/>
    </source>
</evidence>
<dbReference type="KEGG" id="hst:105183282"/>
<dbReference type="InParanoid" id="E2BIS4"/>
<dbReference type="InterPro" id="IPR015943">
    <property type="entry name" value="WD40/YVTN_repeat-like_dom_sf"/>
</dbReference>
<feature type="repeat" description="WD" evidence="5">
    <location>
        <begin position="105"/>
        <end position="146"/>
    </location>
</feature>
<evidence type="ECO:0000256" key="3">
    <source>
        <dbReference type="ARBA" id="ARBA00022737"/>
    </source>
</evidence>
<dbReference type="InterPro" id="IPR013934">
    <property type="entry name" value="Utp13_C"/>
</dbReference>
<dbReference type="Gene3D" id="2.130.10.10">
    <property type="entry name" value="YVTN repeat-like/Quinoprotein amine dehydrogenase"/>
    <property type="match status" value="4"/>
</dbReference>
<evidence type="ECO:0000256" key="2">
    <source>
        <dbReference type="ARBA" id="ARBA00022574"/>
    </source>
</evidence>
<accession>E2BIS4</accession>
<proteinExistence type="predicted"/>
<evidence type="ECO:0000313" key="7">
    <source>
        <dbReference type="EMBL" id="EFN84414.1"/>
    </source>
</evidence>
<dbReference type="FunCoup" id="E2BIS4">
    <property type="interactions" value="1861"/>
</dbReference>
<dbReference type="PANTHER" id="PTHR19854:SF15">
    <property type="entry name" value="TRANSDUCIN BETA-LIKE PROTEIN 3"/>
    <property type="match status" value="1"/>
</dbReference>
<dbReference type="Pfam" id="PF00400">
    <property type="entry name" value="WD40"/>
    <property type="match status" value="7"/>
</dbReference>
<dbReference type="EMBL" id="GL448530">
    <property type="protein sequence ID" value="EFN84414.1"/>
    <property type="molecule type" value="Genomic_DNA"/>
</dbReference>
<dbReference type="InterPro" id="IPR036322">
    <property type="entry name" value="WD40_repeat_dom_sf"/>
</dbReference>
<feature type="repeat" description="WD" evidence="5">
    <location>
        <begin position="564"/>
        <end position="605"/>
    </location>
</feature>
<dbReference type="SUPFAM" id="SSF50998">
    <property type="entry name" value="Quinoprotein alcohol dehydrogenase-like"/>
    <property type="match status" value="1"/>
</dbReference>
<dbReference type="PANTHER" id="PTHR19854">
    <property type="entry name" value="TRANSDUCIN BETA-LIKE 3"/>
    <property type="match status" value="1"/>
</dbReference>
<dbReference type="PROSITE" id="PS00678">
    <property type="entry name" value="WD_REPEATS_1"/>
    <property type="match status" value="3"/>
</dbReference>
<feature type="repeat" description="WD" evidence="5">
    <location>
        <begin position="606"/>
        <end position="638"/>
    </location>
</feature>
<dbReference type="PROSITE" id="PS50294">
    <property type="entry name" value="WD_REPEATS_REGION"/>
    <property type="match status" value="7"/>
</dbReference>
<dbReference type="InterPro" id="IPR019775">
    <property type="entry name" value="WD40_repeat_CS"/>
</dbReference>
<dbReference type="SMART" id="SM00320">
    <property type="entry name" value="WD40"/>
    <property type="match status" value="12"/>
</dbReference>
<dbReference type="OMA" id="PYVQRHF"/>
<keyword evidence="4" id="KW-0539">Nucleus</keyword>
<evidence type="ECO:0000313" key="8">
    <source>
        <dbReference type="Proteomes" id="UP000008237"/>
    </source>
</evidence>
<feature type="repeat" description="WD" evidence="5">
    <location>
        <begin position="522"/>
        <end position="563"/>
    </location>
</feature>
<dbReference type="OrthoDB" id="5414888at2759"/>
<dbReference type="InterPro" id="IPR020472">
    <property type="entry name" value="WD40_PAC1"/>
</dbReference>
<keyword evidence="8" id="KW-1185">Reference proteome</keyword>
<dbReference type="GO" id="GO:0032040">
    <property type="term" value="C:small-subunit processome"/>
    <property type="evidence" value="ECO:0007669"/>
    <property type="project" value="InterPro"/>
</dbReference>
<dbReference type="Pfam" id="PF08625">
    <property type="entry name" value="Utp13"/>
    <property type="match status" value="1"/>
</dbReference>
<protein>
    <submittedName>
        <fullName evidence="7">Probable U3 small nucleolar RNA-associated protein 13</fullName>
    </submittedName>
</protein>
<name>E2BIS4_HARSA</name>
<feature type="repeat" description="WD" evidence="5">
    <location>
        <begin position="381"/>
        <end position="413"/>
    </location>
</feature>
<keyword evidence="3" id="KW-0677">Repeat</keyword>
<dbReference type="PhylomeDB" id="E2BIS4"/>
<dbReference type="GO" id="GO:0000472">
    <property type="term" value="P:endonucleolytic cleavage to generate mature 5'-end of SSU-rRNA from (SSU-rRNA, 5.8S rRNA, LSU-rRNA)"/>
    <property type="evidence" value="ECO:0007669"/>
    <property type="project" value="TreeGrafter"/>
</dbReference>
<dbReference type="InterPro" id="IPR001680">
    <property type="entry name" value="WD40_rpt"/>
</dbReference>
<dbReference type="GO" id="GO:0030686">
    <property type="term" value="C:90S preribosome"/>
    <property type="evidence" value="ECO:0007669"/>
    <property type="project" value="TreeGrafter"/>
</dbReference>
<gene>
    <name evidence="7" type="ORF">EAI_04180</name>
</gene>
<feature type="repeat" description="WD" evidence="5">
    <location>
        <begin position="480"/>
        <end position="521"/>
    </location>
</feature>
<dbReference type="CDD" id="cd00200">
    <property type="entry name" value="WD40"/>
    <property type="match status" value="2"/>
</dbReference>
<keyword evidence="2 5" id="KW-0853">WD repeat</keyword>
<evidence type="ECO:0000256" key="4">
    <source>
        <dbReference type="ARBA" id="ARBA00023242"/>
    </source>
</evidence>
<evidence type="ECO:0000256" key="5">
    <source>
        <dbReference type="PROSITE-ProRule" id="PRU00221"/>
    </source>
</evidence>
<dbReference type="PROSITE" id="PS50082">
    <property type="entry name" value="WD_REPEATS_2"/>
    <property type="match status" value="7"/>
</dbReference>
<feature type="domain" description="U3 small nucleolar RNA-associated protein 13 C-terminal" evidence="6">
    <location>
        <begin position="659"/>
        <end position="790"/>
    </location>
</feature>
<dbReference type="STRING" id="610380.E2BIS4"/>
<feature type="repeat" description="WD" evidence="5">
    <location>
        <begin position="191"/>
        <end position="232"/>
    </location>
</feature>
<dbReference type="InterPro" id="IPR011047">
    <property type="entry name" value="Quinoprotein_ADH-like_sf"/>
</dbReference>
<organism evidence="8">
    <name type="scientific">Harpegnathos saltator</name>
    <name type="common">Jerdon's jumping ant</name>
    <dbReference type="NCBI Taxonomy" id="610380"/>
    <lineage>
        <taxon>Eukaryota</taxon>
        <taxon>Metazoa</taxon>
        <taxon>Ecdysozoa</taxon>
        <taxon>Arthropoda</taxon>
        <taxon>Hexapoda</taxon>
        <taxon>Insecta</taxon>
        <taxon>Pterygota</taxon>
        <taxon>Neoptera</taxon>
        <taxon>Endopterygota</taxon>
        <taxon>Hymenoptera</taxon>
        <taxon>Apocrita</taxon>
        <taxon>Aculeata</taxon>
        <taxon>Formicoidea</taxon>
        <taxon>Formicidae</taxon>
        <taxon>Ponerinae</taxon>
        <taxon>Ponerini</taxon>
        <taxon>Harpegnathos</taxon>
    </lineage>
</organism>
<dbReference type="Proteomes" id="UP000008237">
    <property type="component" value="Unassembled WGS sequence"/>
</dbReference>
<dbReference type="GO" id="GO:0034511">
    <property type="term" value="F:U3 snoRNA binding"/>
    <property type="evidence" value="ECO:0007669"/>
    <property type="project" value="TreeGrafter"/>
</dbReference>
<dbReference type="SUPFAM" id="SSF50978">
    <property type="entry name" value="WD40 repeat-like"/>
    <property type="match status" value="1"/>
</dbReference>
<evidence type="ECO:0000256" key="1">
    <source>
        <dbReference type="ARBA" id="ARBA00004604"/>
    </source>
</evidence>
<dbReference type="PRINTS" id="PR00320">
    <property type="entry name" value="GPROTEINBRPT"/>
</dbReference>
<reference evidence="7 8" key="1">
    <citation type="journal article" date="2010" name="Science">
        <title>Genomic comparison of the ants Camponotus floridanus and Harpegnathos saltator.</title>
        <authorList>
            <person name="Bonasio R."/>
            <person name="Zhang G."/>
            <person name="Ye C."/>
            <person name="Mutti N.S."/>
            <person name="Fang X."/>
            <person name="Qin N."/>
            <person name="Donahue G."/>
            <person name="Yang P."/>
            <person name="Li Q."/>
            <person name="Li C."/>
            <person name="Zhang P."/>
            <person name="Huang Z."/>
            <person name="Berger S.L."/>
            <person name="Reinberg D."/>
            <person name="Wang J."/>
            <person name="Liebig J."/>
        </authorList>
    </citation>
    <scope>NUCLEOTIDE SEQUENCE [LARGE SCALE GENOMIC DNA]</scope>
    <source>
        <strain evidence="7 8">R22 G/1</strain>
    </source>
</reference>
<dbReference type="GO" id="GO:0000480">
    <property type="term" value="P:endonucleolytic cleavage in 5'-ETS of tricistronic rRNA transcript (SSU-rRNA, 5.8S rRNA, LSU-rRNA)"/>
    <property type="evidence" value="ECO:0007669"/>
    <property type="project" value="TreeGrafter"/>
</dbReference>
<dbReference type="AlphaFoldDB" id="E2BIS4"/>
<sequence>MSKSNFSLKEVFEVESKHGAFYTGGDIQWSQCGEYLLCQKGGTVSVLSVDNGSVVSLGQVDASQEEDIINSFILTDDDINVITHHKSGLFKLWDWKDNKLLKLWKSIHKGPVTQLALTNANLLMASGGSDGTVRLWDLSNHACTHNLKGIQGVVSVLKFHPDPDRNILFGTGDDVKIHGWDIINGEEKITLSGHFSKITSLNFHKDGNYLVSSGRDKVLILWDISSGTTVRVLPVYEGIEGAFIIDTKTPLPTFSQLCKTSDIYVASAGEKGIIKIWEMRTGRLMYKQENSLVSMAKEEESLSITHLLYNKFCNNFAVISVDHNIIIHSLESFECKKQLVGYADEILDVVYLGANDTHIALATNSCDIKLYDIASMNCQLLCGHTGIVLALATTPANANLLISAAKDKSVRVWLMDKERTKMFCIGHAVRHTAAVGSVAISQESIKFFASVAQDTCLKLWKLSNNLEYSQELPLNVSYTVQAHEKDINCVTVSQNDKLIATASQDKTAKLWSAENLQKLGVFHGHRRGVWCARFSPFDQVLLTTSADCTMKLWSLTELNCLKTLEGHESSVLRGEFLSRGMQLITAGGDGLLKLWNIKTSECISTLDQHKSRVWTLAVTKDQKHIISGDNDSLLVIWKDVTEEKREQSAKEKEQRELDEQTLMNLLQSEELHGALLLALKLDKPYKIFKIVEALLKGGNDRLTGTIKSLNSEYKEKLFRCAMTWNTNSRNSHIAQVIINVFMMEIGAEQLWTSGFSSILEGMIPYTDRHFNRLTKLLQDVHLLEYTVNRMKPDIRGDAIGATNTLSRKE</sequence>